<keyword evidence="2" id="KW-1185">Reference proteome</keyword>
<sequence>MAKFDASLIPLYCILGTAAAVTLGFGARTMTTHNDISLTRGGQMLWLKNHAPKLVDQKTAVSYYQEIHNGNYLRQN</sequence>
<dbReference type="Proteomes" id="UP000007797">
    <property type="component" value="Unassembled WGS sequence"/>
</dbReference>
<accession>F4Q9H8</accession>
<evidence type="ECO:0000313" key="2">
    <source>
        <dbReference type="Proteomes" id="UP000007797"/>
    </source>
</evidence>
<protein>
    <submittedName>
        <fullName evidence="1">Uncharacterized protein</fullName>
    </submittedName>
</protein>
<dbReference type="InterPro" id="IPR010530">
    <property type="entry name" value="B12D"/>
</dbReference>
<proteinExistence type="predicted"/>
<dbReference type="KEGG" id="dfa:DFA_10181"/>
<name>F4Q9H8_CACFS</name>
<dbReference type="Pfam" id="PF06522">
    <property type="entry name" value="B12D"/>
    <property type="match status" value="1"/>
</dbReference>
<dbReference type="OrthoDB" id="16236at2759"/>
<gene>
    <name evidence="1" type="ORF">DFA_10181</name>
</gene>
<evidence type="ECO:0000313" key="1">
    <source>
        <dbReference type="EMBL" id="EGG15347.1"/>
    </source>
</evidence>
<dbReference type="AlphaFoldDB" id="F4Q9H8"/>
<reference evidence="2" key="1">
    <citation type="journal article" date="2011" name="Genome Res.">
        <title>Phylogeny-wide analysis of social amoeba genomes highlights ancient origins for complex intercellular communication.</title>
        <authorList>
            <person name="Heidel A.J."/>
            <person name="Lawal H.M."/>
            <person name="Felder M."/>
            <person name="Schilde C."/>
            <person name="Helps N.R."/>
            <person name="Tunggal B."/>
            <person name="Rivero F."/>
            <person name="John U."/>
            <person name="Schleicher M."/>
            <person name="Eichinger L."/>
            <person name="Platzer M."/>
            <person name="Noegel A.A."/>
            <person name="Schaap P."/>
            <person name="Gloeckner G."/>
        </authorList>
    </citation>
    <scope>NUCLEOTIDE SEQUENCE [LARGE SCALE GENOMIC DNA]</scope>
    <source>
        <strain evidence="2">SH3</strain>
    </source>
</reference>
<dbReference type="EMBL" id="GL883026">
    <property type="protein sequence ID" value="EGG15347.1"/>
    <property type="molecule type" value="Genomic_DNA"/>
</dbReference>
<organism evidence="1 2">
    <name type="scientific">Cavenderia fasciculata</name>
    <name type="common">Slime mold</name>
    <name type="synonym">Dictyostelium fasciculatum</name>
    <dbReference type="NCBI Taxonomy" id="261658"/>
    <lineage>
        <taxon>Eukaryota</taxon>
        <taxon>Amoebozoa</taxon>
        <taxon>Evosea</taxon>
        <taxon>Eumycetozoa</taxon>
        <taxon>Dictyostelia</taxon>
        <taxon>Acytosteliales</taxon>
        <taxon>Cavenderiaceae</taxon>
        <taxon>Cavenderia</taxon>
    </lineage>
</organism>
<dbReference type="GeneID" id="14867226"/>
<dbReference type="RefSeq" id="XP_004354089.1">
    <property type="nucleotide sequence ID" value="XM_004354037.1"/>
</dbReference>
<dbReference type="OMA" id="TTHNDIS"/>